<dbReference type="CDD" id="cd14014">
    <property type="entry name" value="STKc_PknB_like"/>
    <property type="match status" value="1"/>
</dbReference>
<gene>
    <name evidence="7" type="ORF">HMPREF3230_01250</name>
</gene>
<dbReference type="PANTHER" id="PTHR43671:SF13">
    <property type="entry name" value="SERINE_THREONINE-PROTEIN KINASE NEK2"/>
    <property type="match status" value="1"/>
</dbReference>
<organism evidence="7 8">
    <name type="scientific">Gardnerella vaginalis</name>
    <dbReference type="NCBI Taxonomy" id="2702"/>
    <lineage>
        <taxon>Bacteria</taxon>
        <taxon>Bacillati</taxon>
        <taxon>Actinomycetota</taxon>
        <taxon>Actinomycetes</taxon>
        <taxon>Bifidobacteriales</taxon>
        <taxon>Bifidobacteriaceae</taxon>
        <taxon>Gardnerella</taxon>
    </lineage>
</organism>
<dbReference type="InterPro" id="IPR050660">
    <property type="entry name" value="NEK_Ser/Thr_kinase"/>
</dbReference>
<dbReference type="AlphaFoldDB" id="A0A135Z2M5"/>
<dbReference type="EC" id="2.7.11.1" evidence="1"/>
<evidence type="ECO:0000256" key="3">
    <source>
        <dbReference type="ARBA" id="ARBA00022741"/>
    </source>
</evidence>
<dbReference type="InterPro" id="IPR008271">
    <property type="entry name" value="Ser/Thr_kinase_AS"/>
</dbReference>
<dbReference type="PROSITE" id="PS00108">
    <property type="entry name" value="PROTEIN_KINASE_ST"/>
    <property type="match status" value="1"/>
</dbReference>
<evidence type="ECO:0000256" key="2">
    <source>
        <dbReference type="ARBA" id="ARBA00022679"/>
    </source>
</evidence>
<comment type="caution">
    <text evidence="7">The sequence shown here is derived from an EMBL/GenBank/DDBJ whole genome shotgun (WGS) entry which is preliminary data.</text>
</comment>
<evidence type="ECO:0000256" key="1">
    <source>
        <dbReference type="ARBA" id="ARBA00012513"/>
    </source>
</evidence>
<dbReference type="Gene3D" id="1.10.510.10">
    <property type="entry name" value="Transferase(Phosphotransferase) domain 1"/>
    <property type="match status" value="1"/>
</dbReference>
<evidence type="ECO:0000256" key="4">
    <source>
        <dbReference type="ARBA" id="ARBA00022777"/>
    </source>
</evidence>
<dbReference type="PATRIC" id="fig|2702.101.peg.1235"/>
<dbReference type="Proteomes" id="UP000070505">
    <property type="component" value="Unassembled WGS sequence"/>
</dbReference>
<dbReference type="SUPFAM" id="SSF56112">
    <property type="entry name" value="Protein kinase-like (PK-like)"/>
    <property type="match status" value="1"/>
</dbReference>
<dbReference type="InterPro" id="IPR000719">
    <property type="entry name" value="Prot_kinase_dom"/>
</dbReference>
<keyword evidence="5" id="KW-0067">ATP-binding</keyword>
<sequence>MTKLKGKKFEIDGKICTLLEHLKDGGNSSVWIAEIDSKKFAVKILNEESDNKKERFKKEVEFCKNAKHDNLIPIYSHGEINNKLCYVMELYDKNLADLIEIGISFEKGFNYIFQICSALEFLHNQNVIHRDLKPENILVEKDKLVLADLGIAHFENSSITSKDDLLANRGYAAPEQKIKGLSKDTTTAVDIFSLGLIMNEIFTSKKPEGSNFALISDIYPWLIDVDGLVERCTRQNPAERPNIKEVSLELKLKFNELKDEITLIKENLEEHFEELDSSKDCDSEIKEKIIKQASNDILTAKYFFENKTTQELEKYNHNYHCNVHYKLDTGLRRDYMKYLLKKRCKRTFLYESSVYKNGYKYVPLNLDDNPEDKKLYEKFSSFLKDNSIVDGELLKLFSSCCNYHCEEIIQDLDEIQKEVENLDDAPILYIVMHIINIKDNNGDISCENEILVNWEESISNYDNNSIYMGLLKKDNREKEIEKVLNSFIKNYNAVVTKKDNGFLVRFENEKLYNDFKKYALELSEQYYIFNGDVLDLVRVEKEYDGIIELKLWNSFDIKNTLAKIVGFRKDY</sequence>
<dbReference type="InterPro" id="IPR011009">
    <property type="entry name" value="Kinase-like_dom_sf"/>
</dbReference>
<evidence type="ECO:0000313" key="8">
    <source>
        <dbReference type="Proteomes" id="UP000070505"/>
    </source>
</evidence>
<evidence type="ECO:0000256" key="5">
    <source>
        <dbReference type="ARBA" id="ARBA00022840"/>
    </source>
</evidence>
<proteinExistence type="predicted"/>
<evidence type="ECO:0000259" key="6">
    <source>
        <dbReference type="PROSITE" id="PS50011"/>
    </source>
</evidence>
<dbReference type="PROSITE" id="PS50011">
    <property type="entry name" value="PROTEIN_KINASE_DOM"/>
    <property type="match status" value="1"/>
</dbReference>
<dbReference type="SMART" id="SM00220">
    <property type="entry name" value="S_TKc"/>
    <property type="match status" value="1"/>
</dbReference>
<reference evidence="8" key="1">
    <citation type="submission" date="2016-02" db="EMBL/GenBank/DDBJ databases">
        <authorList>
            <person name="Mitreva M."/>
            <person name="Pepin K.H."/>
            <person name="Mihindukulasuriya K.A."/>
            <person name="Fulton R."/>
            <person name="Fronick C."/>
            <person name="O'Laughlin M."/>
            <person name="Miner T."/>
            <person name="Herter B."/>
            <person name="Rosa B.A."/>
            <person name="Cordes M."/>
            <person name="Tomlinson C."/>
            <person name="Wollam A."/>
            <person name="Palsikar V.B."/>
            <person name="Mardis E.R."/>
            <person name="Wilson R.K."/>
        </authorList>
    </citation>
    <scope>NUCLEOTIDE SEQUENCE [LARGE SCALE GENOMIC DNA]</scope>
    <source>
        <strain evidence="8">CMW7778B</strain>
    </source>
</reference>
<name>A0A135Z2M5_GARVA</name>
<dbReference type="RefSeq" id="WP_075523977.1">
    <property type="nucleotide sequence ID" value="NZ_KQ961876.1"/>
</dbReference>
<feature type="domain" description="Protein kinase" evidence="6">
    <location>
        <begin position="16"/>
        <end position="254"/>
    </location>
</feature>
<protein>
    <recommendedName>
        <fullName evidence="1">non-specific serine/threonine protein kinase</fullName>
        <ecNumber evidence="1">2.7.11.1</ecNumber>
    </recommendedName>
</protein>
<dbReference type="Pfam" id="PF00069">
    <property type="entry name" value="Pkinase"/>
    <property type="match status" value="1"/>
</dbReference>
<dbReference type="GO" id="GO:0005524">
    <property type="term" value="F:ATP binding"/>
    <property type="evidence" value="ECO:0007669"/>
    <property type="project" value="UniProtKB-KW"/>
</dbReference>
<evidence type="ECO:0000313" key="7">
    <source>
        <dbReference type="EMBL" id="KXI15904.1"/>
    </source>
</evidence>
<dbReference type="PANTHER" id="PTHR43671">
    <property type="entry name" value="SERINE/THREONINE-PROTEIN KINASE NEK"/>
    <property type="match status" value="1"/>
</dbReference>
<dbReference type="GO" id="GO:0004674">
    <property type="term" value="F:protein serine/threonine kinase activity"/>
    <property type="evidence" value="ECO:0007669"/>
    <property type="project" value="UniProtKB-EC"/>
</dbReference>
<dbReference type="EMBL" id="LSRC01000055">
    <property type="protein sequence ID" value="KXI15904.1"/>
    <property type="molecule type" value="Genomic_DNA"/>
</dbReference>
<keyword evidence="4 7" id="KW-0418">Kinase</keyword>
<keyword evidence="2" id="KW-0808">Transferase</keyword>
<accession>A0A135Z2M5</accession>
<keyword evidence="3" id="KW-0547">Nucleotide-binding</keyword>